<reference evidence="2" key="1">
    <citation type="submission" date="2005-09" db="EMBL/GenBank/DDBJ databases">
        <authorList>
            <person name="Mural R.J."/>
            <person name="Li P.W."/>
            <person name="Adams M.D."/>
            <person name="Amanatides P.G."/>
            <person name="Baden-Tillson H."/>
            <person name="Barnstead M."/>
            <person name="Chin S.H."/>
            <person name="Dew I."/>
            <person name="Evans C.A."/>
            <person name="Ferriera S."/>
            <person name="Flanigan M."/>
            <person name="Fosler C."/>
            <person name="Glodek A."/>
            <person name="Gu Z."/>
            <person name="Holt R.A."/>
            <person name="Jennings D."/>
            <person name="Kraft C.L."/>
            <person name="Lu F."/>
            <person name="Nguyen T."/>
            <person name="Nusskern D.R."/>
            <person name="Pfannkoch C.M."/>
            <person name="Sitter C."/>
            <person name="Sutton G.G."/>
            <person name="Venter J.C."/>
            <person name="Wang Z."/>
            <person name="Woodage T."/>
            <person name="Zheng X.H."/>
            <person name="Zhong F."/>
        </authorList>
    </citation>
    <scope>NUCLEOTIDE SEQUENCE [LARGE SCALE GENOMIC DNA]</scope>
    <source>
        <strain>BN</strain>
        <strain evidence="2">Sprague-Dawley</strain>
    </source>
</reference>
<organism evidence="1 2">
    <name type="scientific">Rattus norvegicus</name>
    <name type="common">Rat</name>
    <dbReference type="NCBI Taxonomy" id="10116"/>
    <lineage>
        <taxon>Eukaryota</taxon>
        <taxon>Metazoa</taxon>
        <taxon>Chordata</taxon>
        <taxon>Craniata</taxon>
        <taxon>Vertebrata</taxon>
        <taxon>Euteleostomi</taxon>
        <taxon>Mammalia</taxon>
        <taxon>Eutheria</taxon>
        <taxon>Euarchontoglires</taxon>
        <taxon>Glires</taxon>
        <taxon>Rodentia</taxon>
        <taxon>Myomorpha</taxon>
        <taxon>Muroidea</taxon>
        <taxon>Muridae</taxon>
        <taxon>Murinae</taxon>
        <taxon>Rattus</taxon>
    </lineage>
</organism>
<evidence type="ECO:0000313" key="1">
    <source>
        <dbReference type="EMBL" id="EDM03620.1"/>
    </source>
</evidence>
<gene>
    <name evidence="1" type="ORF">rCG_61510</name>
</gene>
<proteinExistence type="predicted"/>
<sequence>MCLVTLEAKRGHWNPWNWRCELSRGSWEWNLGVLEDQPVPLITELSLKPLFCPQTLCLWFSPLCYAFFSMIIK</sequence>
<dbReference type="EMBL" id="CH473947">
    <property type="protein sequence ID" value="EDM03620.1"/>
    <property type="molecule type" value="Genomic_DNA"/>
</dbReference>
<dbReference type="AlphaFoldDB" id="A6HC65"/>
<dbReference type="Proteomes" id="UP000234681">
    <property type="component" value="Chromosome 6"/>
</dbReference>
<evidence type="ECO:0000313" key="2">
    <source>
        <dbReference type="Proteomes" id="UP000234681"/>
    </source>
</evidence>
<name>A6HC65_RAT</name>
<protein>
    <submittedName>
        <fullName evidence="1">RCG61510</fullName>
    </submittedName>
</protein>
<accession>A6HC65</accession>